<dbReference type="InterPro" id="IPR006311">
    <property type="entry name" value="TAT_signal"/>
</dbReference>
<keyword evidence="5" id="KW-0732">Signal</keyword>
<dbReference type="eggNOG" id="COG1409">
    <property type="taxonomic scope" value="Bacteria"/>
</dbReference>
<dbReference type="Proteomes" id="UP000016638">
    <property type="component" value="Unassembled WGS sequence"/>
</dbReference>
<dbReference type="PANTHER" id="PTHR42988">
    <property type="entry name" value="PHOSPHOHYDROLASE"/>
    <property type="match status" value="1"/>
</dbReference>
<keyword evidence="8" id="KW-1185">Reference proteome</keyword>
<keyword evidence="2" id="KW-0378">Hydrolase</keyword>
<dbReference type="Gene3D" id="3.60.21.10">
    <property type="match status" value="1"/>
</dbReference>
<dbReference type="EMBL" id="AWEZ01000056">
    <property type="protein sequence ID" value="ERL07661.1"/>
    <property type="molecule type" value="Genomic_DNA"/>
</dbReference>
<dbReference type="InterPro" id="IPR004843">
    <property type="entry name" value="Calcineurin-like_PHP"/>
</dbReference>
<dbReference type="PROSITE" id="PS51257">
    <property type="entry name" value="PROKAR_LIPOPROTEIN"/>
    <property type="match status" value="1"/>
</dbReference>
<evidence type="ECO:0000256" key="2">
    <source>
        <dbReference type="ARBA" id="ARBA00022801"/>
    </source>
</evidence>
<evidence type="ECO:0000313" key="7">
    <source>
        <dbReference type="EMBL" id="ERL07661.1"/>
    </source>
</evidence>
<proteinExistence type="inferred from homology"/>
<sequence>MGHDMNRRKFIKISGVTVGSLAAAALAGCDVSPGLPWQRRGYPRYNGPLNQAKKIDNPPDDSEALAKFVVISDTHVDLDRQGYVDRLQNTFEDISQFCPENASIIVNGDITNNGELTEYQKFAELAEAAGFSYPDHFVLVIGNHDQYDSNESEEAVSNLTDRFRDQVGIADQPDPYYDRTVSGVHLIMMGPDRYPKGSWNNFSVSGGQIRWLESLVHADRDAGKVSLVLLHEPLHDTVRNTEPGDFGHTDSLSDEDNDNLHKHIAAYDNVVFLSGHTHALPDTLQLEGEGPLYVGTGSTAYCIDNVDDDTTGAADISTYGSLGWEMTVWESCIRFRLRNFLTRSFEDDLGGATYQFA</sequence>
<dbReference type="SUPFAM" id="SSF56300">
    <property type="entry name" value="Metallo-dependent phosphatases"/>
    <property type="match status" value="1"/>
</dbReference>
<feature type="chain" id="PRO_5039263116" evidence="5">
    <location>
        <begin position="28"/>
        <end position="357"/>
    </location>
</feature>
<dbReference type="InterPro" id="IPR050884">
    <property type="entry name" value="CNP_phosphodiesterase-III"/>
</dbReference>
<evidence type="ECO:0000256" key="5">
    <source>
        <dbReference type="SAM" id="SignalP"/>
    </source>
</evidence>
<protein>
    <submittedName>
        <fullName evidence="7">Calcineurin-like phosphoesterase family protein</fullName>
    </submittedName>
</protein>
<dbReference type="GO" id="GO:0016787">
    <property type="term" value="F:hydrolase activity"/>
    <property type="evidence" value="ECO:0007669"/>
    <property type="project" value="UniProtKB-KW"/>
</dbReference>
<dbReference type="PANTHER" id="PTHR42988:SF2">
    <property type="entry name" value="CYCLIC NUCLEOTIDE PHOSPHODIESTERASE CBUA0032-RELATED"/>
    <property type="match status" value="1"/>
</dbReference>
<organism evidence="7 8">
    <name type="scientific">Olsenella profusa F0195</name>
    <dbReference type="NCBI Taxonomy" id="1125712"/>
    <lineage>
        <taxon>Bacteria</taxon>
        <taxon>Bacillati</taxon>
        <taxon>Actinomycetota</taxon>
        <taxon>Coriobacteriia</taxon>
        <taxon>Coriobacteriales</taxon>
        <taxon>Atopobiaceae</taxon>
        <taxon>Olsenella</taxon>
    </lineage>
</organism>
<keyword evidence="1" id="KW-0479">Metal-binding</keyword>
<comment type="similarity">
    <text evidence="4">Belongs to the cyclic nucleotide phosphodiesterase class-III family.</text>
</comment>
<name>U2V4S0_9ACTN</name>
<dbReference type="GO" id="GO:0046872">
    <property type="term" value="F:metal ion binding"/>
    <property type="evidence" value="ECO:0007669"/>
    <property type="project" value="UniProtKB-KW"/>
</dbReference>
<dbReference type="RefSeq" id="WP_021726500.1">
    <property type="nucleotide sequence ID" value="NZ_AWEZ01000056.1"/>
</dbReference>
<evidence type="ECO:0000256" key="3">
    <source>
        <dbReference type="ARBA" id="ARBA00023004"/>
    </source>
</evidence>
<evidence type="ECO:0000256" key="1">
    <source>
        <dbReference type="ARBA" id="ARBA00022723"/>
    </source>
</evidence>
<evidence type="ECO:0000313" key="8">
    <source>
        <dbReference type="Proteomes" id="UP000016638"/>
    </source>
</evidence>
<evidence type="ECO:0000256" key="4">
    <source>
        <dbReference type="ARBA" id="ARBA00025742"/>
    </source>
</evidence>
<dbReference type="Pfam" id="PF00149">
    <property type="entry name" value="Metallophos"/>
    <property type="match status" value="1"/>
</dbReference>
<accession>U2V4S0</accession>
<gene>
    <name evidence="7" type="ORF">HMPREF1316_2259</name>
</gene>
<dbReference type="STRING" id="1125712.HMPREF1316_2259"/>
<dbReference type="AlphaFoldDB" id="U2V4S0"/>
<dbReference type="InterPro" id="IPR029052">
    <property type="entry name" value="Metallo-depent_PP-like"/>
</dbReference>
<evidence type="ECO:0000259" key="6">
    <source>
        <dbReference type="Pfam" id="PF00149"/>
    </source>
</evidence>
<reference evidence="7 8" key="1">
    <citation type="submission" date="2013-08" db="EMBL/GenBank/DDBJ databases">
        <authorList>
            <person name="Durkin A.S."/>
            <person name="Haft D.R."/>
            <person name="McCorrison J."/>
            <person name="Torralba M."/>
            <person name="Gillis M."/>
            <person name="Haft D.H."/>
            <person name="Methe B."/>
            <person name="Sutton G."/>
            <person name="Nelson K.E."/>
        </authorList>
    </citation>
    <scope>NUCLEOTIDE SEQUENCE [LARGE SCALE GENOMIC DNA]</scope>
    <source>
        <strain evidence="7 8">F0195</strain>
    </source>
</reference>
<feature type="signal peptide" evidence="5">
    <location>
        <begin position="1"/>
        <end position="27"/>
    </location>
</feature>
<dbReference type="PROSITE" id="PS51318">
    <property type="entry name" value="TAT"/>
    <property type="match status" value="1"/>
</dbReference>
<dbReference type="PATRIC" id="fig|1125712.3.peg.1602"/>
<feature type="domain" description="Calcineurin-like phosphoesterase" evidence="6">
    <location>
        <begin position="67"/>
        <end position="279"/>
    </location>
</feature>
<comment type="caution">
    <text evidence="7">The sequence shown here is derived from an EMBL/GenBank/DDBJ whole genome shotgun (WGS) entry which is preliminary data.</text>
</comment>
<keyword evidence="3" id="KW-0408">Iron</keyword>